<protein>
    <submittedName>
        <fullName evidence="1">Uncharacterized protein</fullName>
    </submittedName>
</protein>
<dbReference type="RefSeq" id="WP_013087388.1">
    <property type="nucleotide sequence ID" value="NC_014108.1"/>
</dbReference>
<organism evidence="1 2">
    <name type="scientific">Enterobacter cloacae subsp. cloacae (strain ATCC 13047 / DSM 30054 / NBRC 13535 / NCTC 10005 / WDCM 00083 / NCDC 279-56)</name>
    <dbReference type="NCBI Taxonomy" id="716541"/>
    <lineage>
        <taxon>Bacteria</taxon>
        <taxon>Pseudomonadati</taxon>
        <taxon>Pseudomonadota</taxon>
        <taxon>Gammaproteobacteria</taxon>
        <taxon>Enterobacterales</taxon>
        <taxon>Enterobacteriaceae</taxon>
        <taxon>Enterobacter</taxon>
        <taxon>Enterobacter cloacae complex</taxon>
    </lineage>
</organism>
<evidence type="ECO:0000313" key="2">
    <source>
        <dbReference type="Proteomes" id="UP000002363"/>
    </source>
</evidence>
<proteinExistence type="predicted"/>
<dbReference type="AlphaFoldDB" id="A0A0H3CWW3"/>
<name>A0A0H3CWW3_ENTCC</name>
<dbReference type="Proteomes" id="UP000002363">
    <property type="component" value="Plasmid pECL_B"/>
</dbReference>
<dbReference type="EMBL" id="CP001920">
    <property type="protein sequence ID" value="ADF65080.1"/>
    <property type="molecule type" value="Genomic_DNA"/>
</dbReference>
<reference evidence="1 2" key="1">
    <citation type="journal article" date="2010" name="J. Bacteriol.">
        <title>Complete genome sequence of Enterobacter cloacae subsp. cloacae type strain ATCC 13047.</title>
        <authorList>
            <person name="Ren Y."/>
            <person name="Ren Y."/>
            <person name="Zhou Z."/>
            <person name="Guo X."/>
            <person name="Li Y."/>
            <person name="Feng L."/>
            <person name="Wang L."/>
        </authorList>
    </citation>
    <scope>NUCLEOTIDE SEQUENCE [LARGE SCALE GENOMIC DNA]</scope>
    <source>
        <strain evidence="2">ATCC 13047 / DSM 30054 / NBRC 13535 / NCTC 10005 / WDCM 00083 / NCDC 279-56</strain>
        <plasmid evidence="1">pECL_B</plasmid>
    </source>
</reference>
<geneLocation type="plasmid" evidence="1 2">
    <name>pECL_B</name>
</geneLocation>
<dbReference type="EnsemblBacteria" id="ADF65080">
    <property type="protein sequence ID" value="ADF65080"/>
    <property type="gene ID" value="ECL_B118"/>
</dbReference>
<dbReference type="PATRIC" id="fig|716541.4.peg.296"/>
<dbReference type="KEGG" id="enc:ECL_B118"/>
<evidence type="ECO:0000313" key="1">
    <source>
        <dbReference type="EMBL" id="ADF65080.1"/>
    </source>
</evidence>
<keyword evidence="2" id="KW-1185">Reference proteome</keyword>
<keyword evidence="1" id="KW-0614">Plasmid</keyword>
<gene>
    <name evidence="1" type="ordered locus">ECL_B118</name>
</gene>
<sequence length="116" mass="12654">MGNVKTKQQIQFRLSGALDLALQKEAARRGMSVNELAKKIVINELTNAGTSTFKADVSLKHVLSSSYNIIHLAVFIIMSANPELSEDAATEIASKFIFSKSNARVSNIMKQLGVED</sequence>
<dbReference type="HOGENOM" id="CLU_168162_0_0_6"/>
<accession>A0A0H3CWW3</accession>